<dbReference type="RefSeq" id="XP_056582654.1">
    <property type="nucleotide sequence ID" value="XM_056718519.1"/>
</dbReference>
<accession>A0A9W9SQN5</accession>
<comment type="catalytic activity">
    <reaction evidence="3">
        <text>L-seryl-[protein] + ATP = O-phospho-L-seryl-[protein] + ADP + H(+)</text>
        <dbReference type="Rhea" id="RHEA:17989"/>
        <dbReference type="Rhea" id="RHEA-COMP:9863"/>
        <dbReference type="Rhea" id="RHEA-COMP:11604"/>
        <dbReference type="ChEBI" id="CHEBI:15378"/>
        <dbReference type="ChEBI" id="CHEBI:29999"/>
        <dbReference type="ChEBI" id="CHEBI:30616"/>
        <dbReference type="ChEBI" id="CHEBI:83421"/>
        <dbReference type="ChEBI" id="CHEBI:456216"/>
        <dbReference type="EC" id="2.7.11.1"/>
    </reaction>
</comment>
<comment type="caution">
    <text evidence="5">The sequence shown here is derived from an EMBL/GenBank/DDBJ whole genome shotgun (WGS) entry which is preliminary data.</text>
</comment>
<dbReference type="Proteomes" id="UP001147752">
    <property type="component" value="Unassembled WGS sequence"/>
</dbReference>
<dbReference type="InterPro" id="IPR002575">
    <property type="entry name" value="Aminoglycoside_PTrfase"/>
</dbReference>
<proteinExistence type="predicted"/>
<dbReference type="SUPFAM" id="SSF56112">
    <property type="entry name" value="Protein kinase-like (PK-like)"/>
    <property type="match status" value="1"/>
</dbReference>
<organism evidence="5 6">
    <name type="scientific">Penicillium concentricum</name>
    <dbReference type="NCBI Taxonomy" id="293559"/>
    <lineage>
        <taxon>Eukaryota</taxon>
        <taxon>Fungi</taxon>
        <taxon>Dikarya</taxon>
        <taxon>Ascomycota</taxon>
        <taxon>Pezizomycotina</taxon>
        <taxon>Eurotiomycetes</taxon>
        <taxon>Eurotiomycetidae</taxon>
        <taxon>Eurotiales</taxon>
        <taxon>Aspergillaceae</taxon>
        <taxon>Penicillium</taxon>
    </lineage>
</organism>
<reference evidence="5" key="1">
    <citation type="submission" date="2022-12" db="EMBL/GenBank/DDBJ databases">
        <authorList>
            <person name="Petersen C."/>
        </authorList>
    </citation>
    <scope>NUCLEOTIDE SEQUENCE</scope>
    <source>
        <strain evidence="5">IBT 3081</strain>
    </source>
</reference>
<dbReference type="Gene3D" id="3.90.1200.10">
    <property type="match status" value="1"/>
</dbReference>
<evidence type="ECO:0000313" key="6">
    <source>
        <dbReference type="Proteomes" id="UP001147752"/>
    </source>
</evidence>
<evidence type="ECO:0000313" key="5">
    <source>
        <dbReference type="EMBL" id="KAJ5382878.1"/>
    </source>
</evidence>
<evidence type="ECO:0000256" key="2">
    <source>
        <dbReference type="ARBA" id="ARBA00047899"/>
    </source>
</evidence>
<dbReference type="PROSITE" id="PS00109">
    <property type="entry name" value="PROTEIN_KINASE_TYR"/>
    <property type="match status" value="1"/>
</dbReference>
<comment type="catalytic activity">
    <reaction evidence="2">
        <text>L-threonyl-[protein] + ATP = O-phospho-L-threonyl-[protein] + ADP + H(+)</text>
        <dbReference type="Rhea" id="RHEA:46608"/>
        <dbReference type="Rhea" id="RHEA-COMP:11060"/>
        <dbReference type="Rhea" id="RHEA-COMP:11605"/>
        <dbReference type="ChEBI" id="CHEBI:15378"/>
        <dbReference type="ChEBI" id="CHEBI:30013"/>
        <dbReference type="ChEBI" id="CHEBI:30616"/>
        <dbReference type="ChEBI" id="CHEBI:61977"/>
        <dbReference type="ChEBI" id="CHEBI:456216"/>
        <dbReference type="EC" id="2.7.11.1"/>
    </reaction>
</comment>
<reference evidence="5" key="2">
    <citation type="journal article" date="2023" name="IMA Fungus">
        <title>Comparative genomic study of the Penicillium genus elucidates a diverse pangenome and 15 lateral gene transfer events.</title>
        <authorList>
            <person name="Petersen C."/>
            <person name="Sorensen T."/>
            <person name="Nielsen M.R."/>
            <person name="Sondergaard T.E."/>
            <person name="Sorensen J.L."/>
            <person name="Fitzpatrick D.A."/>
            <person name="Frisvad J.C."/>
            <person name="Nielsen K.L."/>
        </authorList>
    </citation>
    <scope>NUCLEOTIDE SEQUENCE</scope>
    <source>
        <strain evidence="5">IBT 3081</strain>
    </source>
</reference>
<keyword evidence="6" id="KW-1185">Reference proteome</keyword>
<evidence type="ECO:0000259" key="4">
    <source>
        <dbReference type="Pfam" id="PF01636"/>
    </source>
</evidence>
<evidence type="ECO:0000256" key="3">
    <source>
        <dbReference type="ARBA" id="ARBA00048679"/>
    </source>
</evidence>
<dbReference type="GO" id="GO:0004674">
    <property type="term" value="F:protein serine/threonine kinase activity"/>
    <property type="evidence" value="ECO:0007669"/>
    <property type="project" value="UniProtKB-EC"/>
</dbReference>
<dbReference type="GeneID" id="81457702"/>
<sequence>MYPGGETGERELFAVGSIIVKSSPMREIAECKEIGYAYADANEVQAREILRQLHDITPVDKYQIRSHFVSDPDILTNGRIQPLERDILFSDMNHDPGMNFMHNDLTMSNLIVDDDKIVGLIDWEMAGLFGWRTAGEVHRKVRPHEDPFWKDLYEGDVPNP</sequence>
<protein>
    <recommendedName>
        <fullName evidence="1">non-specific serine/threonine protein kinase</fullName>
        <ecNumber evidence="1">2.7.11.1</ecNumber>
    </recommendedName>
</protein>
<dbReference type="AlphaFoldDB" id="A0A9W9SQN5"/>
<dbReference type="Pfam" id="PF01636">
    <property type="entry name" value="APH"/>
    <property type="match status" value="1"/>
</dbReference>
<dbReference type="EC" id="2.7.11.1" evidence="1"/>
<feature type="domain" description="Aminoglycoside phosphotransferase" evidence="4">
    <location>
        <begin position="100"/>
        <end position="128"/>
    </location>
</feature>
<gene>
    <name evidence="5" type="ORF">N7517_000789</name>
</gene>
<dbReference type="InterPro" id="IPR008266">
    <property type="entry name" value="Tyr_kinase_AS"/>
</dbReference>
<dbReference type="OrthoDB" id="8300194at2759"/>
<name>A0A9W9SQN5_9EURO</name>
<evidence type="ECO:0000256" key="1">
    <source>
        <dbReference type="ARBA" id="ARBA00012513"/>
    </source>
</evidence>
<dbReference type="EMBL" id="JAPZBT010000001">
    <property type="protein sequence ID" value="KAJ5382878.1"/>
    <property type="molecule type" value="Genomic_DNA"/>
</dbReference>
<dbReference type="InterPro" id="IPR011009">
    <property type="entry name" value="Kinase-like_dom_sf"/>
</dbReference>